<dbReference type="Proteomes" id="UP000550401">
    <property type="component" value="Unassembled WGS sequence"/>
</dbReference>
<feature type="domain" description="BON" evidence="2">
    <location>
        <begin position="43"/>
        <end position="111"/>
    </location>
</feature>
<dbReference type="RefSeq" id="WP_182532204.1">
    <property type="nucleotide sequence ID" value="NZ_JACGXL010000006.1"/>
</dbReference>
<dbReference type="PANTHER" id="PTHR34606:SF15">
    <property type="entry name" value="BON DOMAIN-CONTAINING PROTEIN"/>
    <property type="match status" value="1"/>
</dbReference>
<feature type="signal peptide" evidence="1">
    <location>
        <begin position="1"/>
        <end position="31"/>
    </location>
</feature>
<dbReference type="EMBL" id="JACGXL010000006">
    <property type="protein sequence ID" value="MBA8889153.1"/>
    <property type="molecule type" value="Genomic_DNA"/>
</dbReference>
<comment type="caution">
    <text evidence="3">The sequence shown here is derived from an EMBL/GenBank/DDBJ whole genome shotgun (WGS) entry which is preliminary data.</text>
</comment>
<keyword evidence="1" id="KW-0732">Signal</keyword>
<evidence type="ECO:0000256" key="1">
    <source>
        <dbReference type="SAM" id="SignalP"/>
    </source>
</evidence>
<feature type="chain" id="PRO_5032846926" evidence="1">
    <location>
        <begin position="32"/>
        <end position="111"/>
    </location>
</feature>
<proteinExistence type="predicted"/>
<evidence type="ECO:0000313" key="4">
    <source>
        <dbReference type="Proteomes" id="UP000550401"/>
    </source>
</evidence>
<dbReference type="SMART" id="SM00749">
    <property type="entry name" value="BON"/>
    <property type="match status" value="1"/>
</dbReference>
<dbReference type="InterPro" id="IPR051686">
    <property type="entry name" value="Lipoprotein_DolP"/>
</dbReference>
<dbReference type="Gene3D" id="3.30.1340.30">
    <property type="match status" value="1"/>
</dbReference>
<protein>
    <submittedName>
        <fullName evidence="3">Hyperosmotically inducible protein</fullName>
    </submittedName>
</protein>
<gene>
    <name evidence="3" type="ORF">FHW12_003396</name>
</gene>
<dbReference type="Pfam" id="PF04972">
    <property type="entry name" value="BON"/>
    <property type="match status" value="1"/>
</dbReference>
<dbReference type="PANTHER" id="PTHR34606">
    <property type="entry name" value="BON DOMAIN-CONTAINING PROTEIN"/>
    <property type="match status" value="1"/>
</dbReference>
<dbReference type="InterPro" id="IPR007055">
    <property type="entry name" value="BON_dom"/>
</dbReference>
<accession>A0A839F2B0</accession>
<keyword evidence="4" id="KW-1185">Reference proteome</keyword>
<dbReference type="PROSITE" id="PS51257">
    <property type="entry name" value="PROKAR_LIPOPROTEIN"/>
    <property type="match status" value="1"/>
</dbReference>
<organism evidence="3 4">
    <name type="scientific">Dokdonella fugitiva</name>
    <dbReference type="NCBI Taxonomy" id="328517"/>
    <lineage>
        <taxon>Bacteria</taxon>
        <taxon>Pseudomonadati</taxon>
        <taxon>Pseudomonadota</taxon>
        <taxon>Gammaproteobacteria</taxon>
        <taxon>Lysobacterales</taxon>
        <taxon>Rhodanobacteraceae</taxon>
        <taxon>Dokdonella</taxon>
    </lineage>
</organism>
<dbReference type="PROSITE" id="PS50914">
    <property type="entry name" value="BON"/>
    <property type="match status" value="1"/>
</dbReference>
<reference evidence="3 4" key="1">
    <citation type="submission" date="2020-07" db="EMBL/GenBank/DDBJ databases">
        <title>Genomic Encyclopedia of Type Strains, Phase IV (KMG-V): Genome sequencing to study the core and pangenomes of soil and plant-associated prokaryotes.</title>
        <authorList>
            <person name="Whitman W."/>
        </authorList>
    </citation>
    <scope>NUCLEOTIDE SEQUENCE [LARGE SCALE GENOMIC DNA]</scope>
    <source>
        <strain evidence="3 4">RH2WT43</strain>
    </source>
</reference>
<dbReference type="InterPro" id="IPR014004">
    <property type="entry name" value="Transpt-assoc_nodulatn_dom_bac"/>
</dbReference>
<name>A0A839F2B0_9GAMM</name>
<sequence length="111" mass="11481">MKKQIATSTLAALVAACGATFVPVLATSAHATDESMKSDQPITDTWITTKVKTELATTDGVKSTEITVKTVDGKVILIGVLPTQAAVDKAVATARQVKGVKAIDDSGLKVK</sequence>
<evidence type="ECO:0000313" key="3">
    <source>
        <dbReference type="EMBL" id="MBA8889153.1"/>
    </source>
</evidence>
<dbReference type="AlphaFoldDB" id="A0A839F2B0"/>
<evidence type="ECO:0000259" key="2">
    <source>
        <dbReference type="PROSITE" id="PS50914"/>
    </source>
</evidence>